<gene>
    <name evidence="1" type="ORF">SLS63_010535</name>
</gene>
<reference evidence="1 2" key="1">
    <citation type="submission" date="2024-02" db="EMBL/GenBank/DDBJ databases">
        <title>De novo assembly and annotation of 12 fungi associated with fruit tree decline syndrome in Ontario, Canada.</title>
        <authorList>
            <person name="Sulman M."/>
            <person name="Ellouze W."/>
            <person name="Ilyukhin E."/>
        </authorList>
    </citation>
    <scope>NUCLEOTIDE SEQUENCE [LARGE SCALE GENOMIC DNA]</scope>
    <source>
        <strain evidence="1 2">M169</strain>
    </source>
</reference>
<dbReference type="EMBL" id="JAKNSF020000088">
    <property type="protein sequence ID" value="KAK7718150.1"/>
    <property type="molecule type" value="Genomic_DNA"/>
</dbReference>
<protein>
    <submittedName>
        <fullName evidence="1">Uncharacterized protein</fullName>
    </submittedName>
</protein>
<evidence type="ECO:0000313" key="1">
    <source>
        <dbReference type="EMBL" id="KAK7718150.1"/>
    </source>
</evidence>
<name>A0ABR1NWY0_DIAER</name>
<proteinExistence type="predicted"/>
<keyword evidence="2" id="KW-1185">Reference proteome</keyword>
<dbReference type="Proteomes" id="UP001430848">
    <property type="component" value="Unassembled WGS sequence"/>
</dbReference>
<comment type="caution">
    <text evidence="1">The sequence shown here is derived from an EMBL/GenBank/DDBJ whole genome shotgun (WGS) entry which is preliminary data.</text>
</comment>
<sequence>MSFGYSVGDVLAVAGAIERIVAEVKSYREAPLHFRRLAIELDFLGQVCNQVFTLQPTLSEERSQIERIRAIAMHCLGPLRAFEDNMRSYDNTFGIHGAAYASGHAAGGGLLKFRNFKKRLHWSAIARHEVDELRAVLTSEILAINTLVTMHEW</sequence>
<accession>A0ABR1NWY0</accession>
<organism evidence="1 2">
    <name type="scientific">Diaporthe eres</name>
    <name type="common">Phomopsis oblonga</name>
    <dbReference type="NCBI Taxonomy" id="83184"/>
    <lineage>
        <taxon>Eukaryota</taxon>
        <taxon>Fungi</taxon>
        <taxon>Dikarya</taxon>
        <taxon>Ascomycota</taxon>
        <taxon>Pezizomycotina</taxon>
        <taxon>Sordariomycetes</taxon>
        <taxon>Sordariomycetidae</taxon>
        <taxon>Diaporthales</taxon>
        <taxon>Diaporthaceae</taxon>
        <taxon>Diaporthe</taxon>
        <taxon>Diaporthe eres species complex</taxon>
    </lineage>
</organism>
<evidence type="ECO:0000313" key="2">
    <source>
        <dbReference type="Proteomes" id="UP001430848"/>
    </source>
</evidence>